<keyword evidence="13" id="KW-1185">Reference proteome</keyword>
<dbReference type="eggNOG" id="ENOG502T47B">
    <property type="taxonomic scope" value="Eukaryota"/>
</dbReference>
<dbReference type="HOGENOM" id="CLU_025163_0_0_1"/>
<sequence>MLTLSLAITAHPNVCSLEVRQGVKTNNKIAQWLTQSELEDKRPFFDSGLKGEGQVVAVSDTGIDLDNCYFWDKDQSAGLSMNLNARKVVQYTPYVDNADYAYGHGTHTAGTIAGKRAIDGATESDGAADGIAPEAKIAFADVGDETGALVLPSDNALLSTGRPNAKIHSVSWGSGMLLAHLFYTSSQARNFDQFMYENDDFLILVAAGNSGEAGSNSVGSPATGKNVLSVGAHHSSGSSNPRGSLGPSYVSSFSSRGPTSDGRTKPDIVAVGQSVLSAGALPDSVGECDPSNGKIPDANGKNDGLLSLQGTSMATPVVAGTAALIRQYFEEGYYPTGVKGENAALSPSGALMKAILMNGAQFLTGGVDNGARGVSSVEPYDNNQNFGHLSLQNSLYLPGKTNVQLTVFDREVVNDGQSNTYEVTIDASNGCTSDNLSVTLAWVEEASSPGCVNCVINDLDLEVSLKGRTHFPNGKNGKDKKNSAERVIINGVVNGEVATITVTGENLSRMQQKYSVVVTGCFGGVANQLYANGECSAFDCDDSQSRRTKKILMAIFIPIGFALVCVAASSLLRKRRRKTRAARRTRV</sequence>
<dbReference type="Gene3D" id="2.60.120.380">
    <property type="match status" value="1"/>
</dbReference>
<name>B8C2S3_THAPS</name>
<comment type="catalytic activity">
    <reaction evidence="5">
        <text>Hydrolysis of proteins with broad specificity for peptide bonds, and a preference for a large uncharged residue in P1. Hydrolyzes peptide amides.</text>
        <dbReference type="EC" id="3.4.21.62"/>
    </reaction>
</comment>
<dbReference type="InParanoid" id="B8C2S3"/>
<evidence type="ECO:0000313" key="13">
    <source>
        <dbReference type="Proteomes" id="UP000001449"/>
    </source>
</evidence>
<evidence type="ECO:0000256" key="6">
    <source>
        <dbReference type="ARBA" id="ARBA00023619"/>
    </source>
</evidence>
<dbReference type="GO" id="GO:0006508">
    <property type="term" value="P:proteolysis"/>
    <property type="evidence" value="ECO:0000318"/>
    <property type="project" value="GO_Central"/>
</dbReference>
<evidence type="ECO:0000256" key="8">
    <source>
        <dbReference type="PROSITE-ProRule" id="PRU01240"/>
    </source>
</evidence>
<keyword evidence="2 8" id="KW-0645">Protease</keyword>
<evidence type="ECO:0000256" key="5">
    <source>
        <dbReference type="ARBA" id="ARBA00023529"/>
    </source>
</evidence>
<dbReference type="KEGG" id="tps:THAPSDRAFT_268890"/>
<dbReference type="SUPFAM" id="SSF52743">
    <property type="entry name" value="Subtilisin-like"/>
    <property type="match status" value="1"/>
</dbReference>
<feature type="transmembrane region" description="Helical" evidence="10">
    <location>
        <begin position="551"/>
        <end position="572"/>
    </location>
</feature>
<evidence type="ECO:0000256" key="4">
    <source>
        <dbReference type="ARBA" id="ARBA00022825"/>
    </source>
</evidence>
<dbReference type="CDD" id="cd04842">
    <property type="entry name" value="Peptidases_S8_Kp43_protease"/>
    <property type="match status" value="1"/>
</dbReference>
<evidence type="ECO:0000259" key="11">
    <source>
        <dbReference type="Pfam" id="PF00082"/>
    </source>
</evidence>
<feature type="active site" description="Charge relay system" evidence="7 8">
    <location>
        <position position="104"/>
    </location>
</feature>
<dbReference type="EMBL" id="CM000642">
    <property type="protein sequence ID" value="EED91998.1"/>
    <property type="molecule type" value="Genomic_DNA"/>
</dbReference>
<feature type="active site" description="Charge relay system" evidence="7 8">
    <location>
        <position position="312"/>
    </location>
</feature>
<dbReference type="GeneID" id="7449642"/>
<feature type="region of interest" description="Disordered" evidence="9">
    <location>
        <begin position="213"/>
        <end position="266"/>
    </location>
</feature>
<dbReference type="InterPro" id="IPR036852">
    <property type="entry name" value="Peptidase_S8/S53_dom_sf"/>
</dbReference>
<dbReference type="InterPro" id="IPR008979">
    <property type="entry name" value="Galactose-bd-like_sf"/>
</dbReference>
<organism evidence="12 13">
    <name type="scientific">Thalassiosira pseudonana</name>
    <name type="common">Marine diatom</name>
    <name type="synonym">Cyclotella nana</name>
    <dbReference type="NCBI Taxonomy" id="35128"/>
    <lineage>
        <taxon>Eukaryota</taxon>
        <taxon>Sar</taxon>
        <taxon>Stramenopiles</taxon>
        <taxon>Ochrophyta</taxon>
        <taxon>Bacillariophyta</taxon>
        <taxon>Coscinodiscophyceae</taxon>
        <taxon>Thalassiosirophycidae</taxon>
        <taxon>Thalassiosirales</taxon>
        <taxon>Thalassiosiraceae</taxon>
        <taxon>Thalassiosira</taxon>
    </lineage>
</organism>
<evidence type="ECO:0000256" key="1">
    <source>
        <dbReference type="ARBA" id="ARBA00011073"/>
    </source>
</evidence>
<dbReference type="Pfam" id="PF00082">
    <property type="entry name" value="Peptidase_S8"/>
    <property type="match status" value="1"/>
</dbReference>
<dbReference type="PaxDb" id="35128-Thaps268890"/>
<dbReference type="GO" id="GO:0004252">
    <property type="term" value="F:serine-type endopeptidase activity"/>
    <property type="evidence" value="ECO:0000318"/>
    <property type="project" value="GO_Central"/>
</dbReference>
<keyword evidence="4 8" id="KW-0720">Serine protease</keyword>
<dbReference type="EC" id="3.4.21.62" evidence="6"/>
<dbReference type="InterPro" id="IPR023828">
    <property type="entry name" value="Peptidase_S8_Ser-AS"/>
</dbReference>
<dbReference type="PANTHER" id="PTHR43399">
    <property type="entry name" value="SUBTILISIN-RELATED"/>
    <property type="match status" value="1"/>
</dbReference>
<dbReference type="PROSITE" id="PS00138">
    <property type="entry name" value="SUBTILASE_SER"/>
    <property type="match status" value="1"/>
</dbReference>
<feature type="compositionally biased region" description="Polar residues" evidence="9">
    <location>
        <begin position="249"/>
        <end position="258"/>
    </location>
</feature>
<evidence type="ECO:0000256" key="3">
    <source>
        <dbReference type="ARBA" id="ARBA00022801"/>
    </source>
</evidence>
<dbReference type="RefSeq" id="XP_002290246.1">
    <property type="nucleotide sequence ID" value="XM_002290210.1"/>
</dbReference>
<dbReference type="PROSITE" id="PS51892">
    <property type="entry name" value="SUBTILASE"/>
    <property type="match status" value="1"/>
</dbReference>
<evidence type="ECO:0000256" key="9">
    <source>
        <dbReference type="SAM" id="MobiDB-lite"/>
    </source>
</evidence>
<keyword evidence="10" id="KW-0812">Transmembrane</keyword>
<accession>B8C2S3</accession>
<gene>
    <name evidence="12" type="ORF">THAPSDRAFT_268890</name>
</gene>
<dbReference type="Proteomes" id="UP000001449">
    <property type="component" value="Chromosome 5"/>
</dbReference>
<proteinExistence type="inferred from homology"/>
<dbReference type="Gene3D" id="3.40.50.200">
    <property type="entry name" value="Peptidase S8/S53 domain"/>
    <property type="match status" value="1"/>
</dbReference>
<keyword evidence="10" id="KW-1133">Transmembrane helix</keyword>
<evidence type="ECO:0000256" key="10">
    <source>
        <dbReference type="SAM" id="Phobius"/>
    </source>
</evidence>
<dbReference type="SUPFAM" id="SSF49785">
    <property type="entry name" value="Galactose-binding domain-like"/>
    <property type="match status" value="1"/>
</dbReference>
<evidence type="ECO:0000256" key="2">
    <source>
        <dbReference type="ARBA" id="ARBA00022670"/>
    </source>
</evidence>
<dbReference type="InterPro" id="IPR000209">
    <property type="entry name" value="Peptidase_S8/S53_dom"/>
</dbReference>
<keyword evidence="10" id="KW-0472">Membrane</keyword>
<reference evidence="12 13" key="1">
    <citation type="journal article" date="2004" name="Science">
        <title>The genome of the diatom Thalassiosira pseudonana: ecology, evolution, and metabolism.</title>
        <authorList>
            <person name="Armbrust E.V."/>
            <person name="Berges J.A."/>
            <person name="Bowler C."/>
            <person name="Green B.R."/>
            <person name="Martinez D."/>
            <person name="Putnam N.H."/>
            <person name="Zhou S."/>
            <person name="Allen A.E."/>
            <person name="Apt K.E."/>
            <person name="Bechner M."/>
            <person name="Brzezinski M.A."/>
            <person name="Chaal B.K."/>
            <person name="Chiovitti A."/>
            <person name="Davis A.K."/>
            <person name="Demarest M.S."/>
            <person name="Detter J.C."/>
            <person name="Glavina T."/>
            <person name="Goodstein D."/>
            <person name="Hadi M.Z."/>
            <person name="Hellsten U."/>
            <person name="Hildebrand M."/>
            <person name="Jenkins B.D."/>
            <person name="Jurka J."/>
            <person name="Kapitonov V.V."/>
            <person name="Kroger N."/>
            <person name="Lau W.W."/>
            <person name="Lane T.W."/>
            <person name="Larimer F.W."/>
            <person name="Lippmeier J.C."/>
            <person name="Lucas S."/>
            <person name="Medina M."/>
            <person name="Montsant A."/>
            <person name="Obornik M."/>
            <person name="Parker M.S."/>
            <person name="Palenik B."/>
            <person name="Pazour G.J."/>
            <person name="Richardson P.M."/>
            <person name="Rynearson T.A."/>
            <person name="Saito M.A."/>
            <person name="Schwartz D.C."/>
            <person name="Thamatrakoln K."/>
            <person name="Valentin K."/>
            <person name="Vardi A."/>
            <person name="Wilkerson F.P."/>
            <person name="Rokhsar D.S."/>
        </authorList>
    </citation>
    <scope>NUCLEOTIDE SEQUENCE [LARGE SCALE GENOMIC DNA]</scope>
    <source>
        <strain evidence="12 13">CCMP1335</strain>
    </source>
</reference>
<dbReference type="PRINTS" id="PR00723">
    <property type="entry name" value="SUBTILISIN"/>
</dbReference>
<dbReference type="InterPro" id="IPR034058">
    <property type="entry name" value="TagA/B/C/D_pept_dom"/>
</dbReference>
<protein>
    <recommendedName>
        <fullName evidence="6">subtilisin</fullName>
        <ecNumber evidence="6">3.4.21.62</ecNumber>
    </recommendedName>
</protein>
<dbReference type="AlphaFoldDB" id="B8C2S3"/>
<evidence type="ECO:0000313" key="12">
    <source>
        <dbReference type="EMBL" id="EED91998.1"/>
    </source>
</evidence>
<comment type="similarity">
    <text evidence="1 8">Belongs to the peptidase S8 family.</text>
</comment>
<dbReference type="InterPro" id="IPR051048">
    <property type="entry name" value="Peptidase_S8/S53_subtilisin"/>
</dbReference>
<evidence type="ECO:0000256" key="7">
    <source>
        <dbReference type="PIRSR" id="PIRSR615500-1"/>
    </source>
</evidence>
<feature type="domain" description="Peptidase S8/S53" evidence="11">
    <location>
        <begin position="51"/>
        <end position="367"/>
    </location>
</feature>
<reference evidence="12 13" key="2">
    <citation type="journal article" date="2008" name="Nature">
        <title>The Phaeodactylum genome reveals the evolutionary history of diatom genomes.</title>
        <authorList>
            <person name="Bowler C."/>
            <person name="Allen A.E."/>
            <person name="Badger J.H."/>
            <person name="Grimwood J."/>
            <person name="Jabbari K."/>
            <person name="Kuo A."/>
            <person name="Maheswari U."/>
            <person name="Martens C."/>
            <person name="Maumus F."/>
            <person name="Otillar R.P."/>
            <person name="Rayko E."/>
            <person name="Salamov A."/>
            <person name="Vandepoele K."/>
            <person name="Beszteri B."/>
            <person name="Gruber A."/>
            <person name="Heijde M."/>
            <person name="Katinka M."/>
            <person name="Mock T."/>
            <person name="Valentin K."/>
            <person name="Verret F."/>
            <person name="Berges J.A."/>
            <person name="Brownlee C."/>
            <person name="Cadoret J.P."/>
            <person name="Chiovitti A."/>
            <person name="Choi C.J."/>
            <person name="Coesel S."/>
            <person name="De Martino A."/>
            <person name="Detter J.C."/>
            <person name="Durkin C."/>
            <person name="Falciatore A."/>
            <person name="Fournet J."/>
            <person name="Haruta M."/>
            <person name="Huysman M.J."/>
            <person name="Jenkins B.D."/>
            <person name="Jiroutova K."/>
            <person name="Jorgensen R.E."/>
            <person name="Joubert Y."/>
            <person name="Kaplan A."/>
            <person name="Kroger N."/>
            <person name="Kroth P.G."/>
            <person name="La Roche J."/>
            <person name="Lindquist E."/>
            <person name="Lommer M."/>
            <person name="Martin-Jezequel V."/>
            <person name="Lopez P.J."/>
            <person name="Lucas S."/>
            <person name="Mangogna M."/>
            <person name="McGinnis K."/>
            <person name="Medlin L.K."/>
            <person name="Montsant A."/>
            <person name="Oudot-Le Secq M.P."/>
            <person name="Napoli C."/>
            <person name="Obornik M."/>
            <person name="Parker M.S."/>
            <person name="Petit J.L."/>
            <person name="Porcel B.M."/>
            <person name="Poulsen N."/>
            <person name="Robison M."/>
            <person name="Rychlewski L."/>
            <person name="Rynearson T.A."/>
            <person name="Schmutz J."/>
            <person name="Shapiro H."/>
            <person name="Siaut M."/>
            <person name="Stanley M."/>
            <person name="Sussman M.R."/>
            <person name="Taylor A.R."/>
            <person name="Vardi A."/>
            <person name="von Dassow P."/>
            <person name="Vyverman W."/>
            <person name="Willis A."/>
            <person name="Wyrwicz L.S."/>
            <person name="Rokhsar D.S."/>
            <person name="Weissenbach J."/>
            <person name="Armbrust E.V."/>
            <person name="Green B.R."/>
            <person name="Van de Peer Y."/>
            <person name="Grigoriev I.V."/>
        </authorList>
    </citation>
    <scope>NUCLEOTIDE SEQUENCE [LARGE SCALE GENOMIC DNA]</scope>
    <source>
        <strain evidence="12 13">CCMP1335</strain>
    </source>
</reference>
<dbReference type="PANTHER" id="PTHR43399:SF4">
    <property type="entry name" value="CELL WALL-ASSOCIATED PROTEASE"/>
    <property type="match status" value="1"/>
</dbReference>
<dbReference type="InterPro" id="IPR015500">
    <property type="entry name" value="Peptidase_S8_subtilisin-rel"/>
</dbReference>
<dbReference type="OMA" id="NTRCVIR"/>
<feature type="active site" description="Charge relay system" evidence="7 8">
    <location>
        <position position="60"/>
    </location>
</feature>
<keyword evidence="3 8" id="KW-0378">Hydrolase</keyword>